<keyword evidence="4" id="KW-1185">Reference proteome</keyword>
<proteinExistence type="predicted"/>
<organism evidence="3 4">
    <name type="scientific">Aphanomyces euteiches</name>
    <dbReference type="NCBI Taxonomy" id="100861"/>
    <lineage>
        <taxon>Eukaryota</taxon>
        <taxon>Sar</taxon>
        <taxon>Stramenopiles</taxon>
        <taxon>Oomycota</taxon>
        <taxon>Saprolegniomycetes</taxon>
        <taxon>Saprolegniales</taxon>
        <taxon>Verrucalvaceae</taxon>
        <taxon>Aphanomyces</taxon>
    </lineage>
</organism>
<sequence>MPTGSRTAREAVLVQQNQDLNSAGVKTNEVVQTTIQAIAKQQVLDFTIEIGSPPSFQDPQTKDRKLSVVHTDNNLLSPATRANGNRVVSKAAIHVSTLYDDHSNRQPLREGSLSTSPSRDSFQSPLGELKLQISRRNPSMASLADSGGSRRDMLTPQMSKSNLSRSGSTVEIQKDLGSAVHVLEAQVAAVLANNKALEKETAKMTDRIEDIRAESLSLHRKLEQIQVQLDKQKTMQSTLETNYKGSEAELASVHSSLDEARRHEKQAAQSAKAVQIRLDRAVAELEKVKAELKKVKDGKGGSAVPRVEFERVVRENSVLDKQKVIKLSMGWQPQSLFPRRSSSRWLKSRASSLISSSGKRYTSRYSRTLLQGCQEYCLLGGRIQQNPGLGLVGIQSASSWLCQHHRSGDFPGEMALLRPRANAPASRWL</sequence>
<name>A0A6G0X472_9STRA</name>
<comment type="caution">
    <text evidence="3">The sequence shown here is derived from an EMBL/GenBank/DDBJ whole genome shotgun (WGS) entry which is preliminary data.</text>
</comment>
<dbReference type="PANTHER" id="PTHR23313:SF0">
    <property type="entry name" value="TESTIS-EXPRESSED PROTEIN 9"/>
    <property type="match status" value="1"/>
</dbReference>
<evidence type="ECO:0000256" key="2">
    <source>
        <dbReference type="SAM" id="MobiDB-lite"/>
    </source>
</evidence>
<dbReference type="Proteomes" id="UP000481153">
    <property type="component" value="Unassembled WGS sequence"/>
</dbReference>
<feature type="region of interest" description="Disordered" evidence="2">
    <location>
        <begin position="102"/>
        <end position="167"/>
    </location>
</feature>
<feature type="compositionally biased region" description="Polar residues" evidence="2">
    <location>
        <begin position="112"/>
        <end position="124"/>
    </location>
</feature>
<evidence type="ECO:0000313" key="4">
    <source>
        <dbReference type="Proteomes" id="UP000481153"/>
    </source>
</evidence>
<evidence type="ECO:0000256" key="1">
    <source>
        <dbReference type="SAM" id="Coils"/>
    </source>
</evidence>
<dbReference type="VEuPathDB" id="FungiDB:AeMF1_003823"/>
<dbReference type="PANTHER" id="PTHR23313">
    <property type="entry name" value="TSEC1-RELATED"/>
    <property type="match status" value="1"/>
</dbReference>
<dbReference type="EMBL" id="VJMJ01000109">
    <property type="protein sequence ID" value="KAF0734633.1"/>
    <property type="molecule type" value="Genomic_DNA"/>
</dbReference>
<dbReference type="AlphaFoldDB" id="A0A6G0X472"/>
<evidence type="ECO:0000313" key="3">
    <source>
        <dbReference type="EMBL" id="KAF0734633.1"/>
    </source>
</evidence>
<accession>A0A6G0X472</accession>
<feature type="coiled-coil region" evidence="1">
    <location>
        <begin position="271"/>
        <end position="298"/>
    </location>
</feature>
<protein>
    <submittedName>
        <fullName evidence="3">Uncharacterized protein</fullName>
    </submittedName>
</protein>
<feature type="coiled-coil region" evidence="1">
    <location>
        <begin position="180"/>
        <end position="214"/>
    </location>
</feature>
<gene>
    <name evidence="3" type="ORF">Ae201684_008710</name>
</gene>
<keyword evidence="1" id="KW-0175">Coiled coil</keyword>
<reference evidence="3 4" key="1">
    <citation type="submission" date="2019-07" db="EMBL/GenBank/DDBJ databases">
        <title>Genomics analysis of Aphanomyces spp. identifies a new class of oomycete effector associated with host adaptation.</title>
        <authorList>
            <person name="Gaulin E."/>
        </authorList>
    </citation>
    <scope>NUCLEOTIDE SEQUENCE [LARGE SCALE GENOMIC DNA]</scope>
    <source>
        <strain evidence="3 4">ATCC 201684</strain>
    </source>
</reference>
<feature type="compositionally biased region" description="Polar residues" evidence="2">
    <location>
        <begin position="156"/>
        <end position="167"/>
    </location>
</feature>